<accession>A0A226D280</accession>
<evidence type="ECO:0000313" key="2">
    <source>
        <dbReference type="Proteomes" id="UP000198287"/>
    </source>
</evidence>
<keyword evidence="1" id="KW-0675">Receptor</keyword>
<dbReference type="EMBL" id="LNIX01000037">
    <property type="protein sequence ID" value="OXA39685.1"/>
    <property type="molecule type" value="Genomic_DNA"/>
</dbReference>
<evidence type="ECO:0000313" key="1">
    <source>
        <dbReference type="EMBL" id="OXA39685.1"/>
    </source>
</evidence>
<keyword evidence="2" id="KW-1185">Reference proteome</keyword>
<keyword evidence="1" id="KW-0430">Lectin</keyword>
<proteinExistence type="predicted"/>
<reference evidence="1 2" key="1">
    <citation type="submission" date="2015-12" db="EMBL/GenBank/DDBJ databases">
        <title>The genome of Folsomia candida.</title>
        <authorList>
            <person name="Faddeeva A."/>
            <person name="Derks M.F."/>
            <person name="Anvar Y."/>
            <person name="Smit S."/>
            <person name="Van Straalen N."/>
            <person name="Roelofs D."/>
        </authorList>
    </citation>
    <scope>NUCLEOTIDE SEQUENCE [LARGE SCALE GENOMIC DNA]</scope>
    <source>
        <strain evidence="1 2">VU population</strain>
        <tissue evidence="1">Whole body</tissue>
    </source>
</reference>
<dbReference type="AlphaFoldDB" id="A0A226D280"/>
<organism evidence="1 2">
    <name type="scientific">Folsomia candida</name>
    <name type="common">Springtail</name>
    <dbReference type="NCBI Taxonomy" id="158441"/>
    <lineage>
        <taxon>Eukaryota</taxon>
        <taxon>Metazoa</taxon>
        <taxon>Ecdysozoa</taxon>
        <taxon>Arthropoda</taxon>
        <taxon>Hexapoda</taxon>
        <taxon>Collembola</taxon>
        <taxon>Entomobryomorpha</taxon>
        <taxon>Isotomoidea</taxon>
        <taxon>Isotomidae</taxon>
        <taxon>Proisotominae</taxon>
        <taxon>Folsomia</taxon>
    </lineage>
</organism>
<comment type="caution">
    <text evidence="1">The sequence shown here is derived from an EMBL/GenBank/DDBJ whole genome shotgun (WGS) entry which is preliminary data.</text>
</comment>
<dbReference type="GO" id="GO:0030246">
    <property type="term" value="F:carbohydrate binding"/>
    <property type="evidence" value="ECO:0007669"/>
    <property type="project" value="UniProtKB-KW"/>
</dbReference>
<name>A0A226D280_FOLCA</name>
<dbReference type="Proteomes" id="UP000198287">
    <property type="component" value="Unassembled WGS sequence"/>
</dbReference>
<protein>
    <submittedName>
        <fullName evidence="1">Killer cell lectin-like receptor subfamily B member 1B allele B</fullName>
    </submittedName>
</protein>
<sequence length="160" mass="18153">MEQGEGSGAGYKNLKIIKKPSNPVGSRFESNRLILQQPTENYPYLLPSFGPNQVACPSRFSTLYSFPCRMKLLSLILLVVLVAWSCSMAEAVKIMRCNKSPIGGNIWDNRATKACGKELELYCYNYRAKPYCETATEEISENFKECCKQKDREGTWEVEN</sequence>
<gene>
    <name evidence="1" type="ORF">Fcan01_25571</name>
</gene>